<protein>
    <submittedName>
        <fullName evidence="1">Protein COFACTOR ASSEMBLY OF COMPLEX C SUBUNIT B CCB1, chloroplastic-like</fullName>
    </submittedName>
</protein>
<proteinExistence type="predicted"/>
<evidence type="ECO:0000313" key="1">
    <source>
        <dbReference type="EMBL" id="KAJ4729562.1"/>
    </source>
</evidence>
<accession>A0ACC1Z0Z1</accession>
<reference evidence="1 2" key="1">
    <citation type="journal article" date="2023" name="Science">
        <title>Complex scaffold remodeling in plant triterpene biosynthesis.</title>
        <authorList>
            <person name="De La Pena R."/>
            <person name="Hodgson H."/>
            <person name="Liu J.C."/>
            <person name="Stephenson M.J."/>
            <person name="Martin A.C."/>
            <person name="Owen C."/>
            <person name="Harkess A."/>
            <person name="Leebens-Mack J."/>
            <person name="Jimenez L.E."/>
            <person name="Osbourn A."/>
            <person name="Sattely E.S."/>
        </authorList>
    </citation>
    <scope>NUCLEOTIDE SEQUENCE [LARGE SCALE GENOMIC DNA]</scope>
    <source>
        <strain evidence="2">cv. JPN11</strain>
        <tissue evidence="1">Leaf</tissue>
    </source>
</reference>
<dbReference type="EMBL" id="CM051394">
    <property type="protein sequence ID" value="KAJ4729562.1"/>
    <property type="molecule type" value="Genomic_DNA"/>
</dbReference>
<dbReference type="Proteomes" id="UP001164539">
    <property type="component" value="Chromosome 1"/>
</dbReference>
<comment type="caution">
    <text evidence="1">The sequence shown here is derived from an EMBL/GenBank/DDBJ whole genome shotgun (WGS) entry which is preliminary data.</text>
</comment>
<organism evidence="1 2">
    <name type="scientific">Melia azedarach</name>
    <name type="common">Chinaberry tree</name>
    <dbReference type="NCBI Taxonomy" id="155640"/>
    <lineage>
        <taxon>Eukaryota</taxon>
        <taxon>Viridiplantae</taxon>
        <taxon>Streptophyta</taxon>
        <taxon>Embryophyta</taxon>
        <taxon>Tracheophyta</taxon>
        <taxon>Spermatophyta</taxon>
        <taxon>Magnoliopsida</taxon>
        <taxon>eudicotyledons</taxon>
        <taxon>Gunneridae</taxon>
        <taxon>Pentapetalae</taxon>
        <taxon>rosids</taxon>
        <taxon>malvids</taxon>
        <taxon>Sapindales</taxon>
        <taxon>Meliaceae</taxon>
        <taxon>Melia</taxon>
    </lineage>
</organism>
<evidence type="ECO:0000313" key="2">
    <source>
        <dbReference type="Proteomes" id="UP001164539"/>
    </source>
</evidence>
<keyword evidence="2" id="KW-1185">Reference proteome</keyword>
<gene>
    <name evidence="1" type="ORF">OWV82_002326</name>
</gene>
<name>A0ACC1Z0Z1_MELAZ</name>
<sequence>MAQQPKILNFLRVEMAAGILSSPTPQPQLLCSFSVHSKLRFRNLTHQPQQSWLGPAPISTRSAKKQLPVAVAMQEPLLSSSSALVEHISNSRQNSESFYLLAESVGYSLASYYTSLGLFVISVPGLWSLIKRSAKSKIVQKTFIGEGESKKAPNQVAGEILSFFTRNNFVATDRGETITFEGMMVPSRGQAALLTFCTSISLASVALVLTITYPDIGNNWFWITILSPLAGAYYWKRASRKEQIKVKMIVGEDGILSEIIVQGDDQQVEQMRKELQLSEKGMVYVKGIFER</sequence>